<dbReference type="InterPro" id="IPR011024">
    <property type="entry name" value="G_crystallin-like"/>
</dbReference>
<organism evidence="3 4">
    <name type="scientific">Amycolatopsis oliviviridis</name>
    <dbReference type="NCBI Taxonomy" id="1471590"/>
    <lineage>
        <taxon>Bacteria</taxon>
        <taxon>Bacillati</taxon>
        <taxon>Actinomycetota</taxon>
        <taxon>Actinomycetes</taxon>
        <taxon>Pseudonocardiales</taxon>
        <taxon>Pseudonocardiaceae</taxon>
        <taxon>Amycolatopsis</taxon>
    </lineage>
</organism>
<gene>
    <name evidence="3" type="ORF">GCM10017790_63070</name>
</gene>
<dbReference type="EMBL" id="BNAY01000008">
    <property type="protein sequence ID" value="GHH29999.1"/>
    <property type="molecule type" value="Genomic_DNA"/>
</dbReference>
<dbReference type="PROSITE" id="PS51257">
    <property type="entry name" value="PROKAR_LIPOPROTEIN"/>
    <property type="match status" value="1"/>
</dbReference>
<evidence type="ECO:0000256" key="1">
    <source>
        <dbReference type="SAM" id="MobiDB-lite"/>
    </source>
</evidence>
<proteinExistence type="predicted"/>
<protein>
    <submittedName>
        <fullName evidence="3">Uncharacterized protein</fullName>
    </submittedName>
</protein>
<feature type="region of interest" description="Disordered" evidence="1">
    <location>
        <begin position="336"/>
        <end position="369"/>
    </location>
</feature>
<dbReference type="Gene3D" id="2.60.20.10">
    <property type="entry name" value="Crystallins"/>
    <property type="match status" value="1"/>
</dbReference>
<dbReference type="RefSeq" id="WP_191258028.1">
    <property type="nucleotide sequence ID" value="NZ_BNAY01000008.1"/>
</dbReference>
<accession>A0ABQ3M276</accession>
<evidence type="ECO:0000313" key="3">
    <source>
        <dbReference type="EMBL" id="GHH29999.1"/>
    </source>
</evidence>
<comment type="caution">
    <text evidence="3">The sequence shown here is derived from an EMBL/GenBank/DDBJ whole genome shotgun (WGS) entry which is preliminary data.</text>
</comment>
<feature type="signal peptide" evidence="2">
    <location>
        <begin position="1"/>
        <end position="26"/>
    </location>
</feature>
<evidence type="ECO:0000313" key="4">
    <source>
        <dbReference type="Proteomes" id="UP000635387"/>
    </source>
</evidence>
<keyword evidence="4" id="KW-1185">Reference proteome</keyword>
<keyword evidence="2" id="KW-0732">Signal</keyword>
<reference evidence="4" key="1">
    <citation type="journal article" date="2019" name="Int. J. Syst. Evol. Microbiol.">
        <title>The Global Catalogue of Microorganisms (GCM) 10K type strain sequencing project: providing services to taxonomists for standard genome sequencing and annotation.</title>
        <authorList>
            <consortium name="The Broad Institute Genomics Platform"/>
            <consortium name="The Broad Institute Genome Sequencing Center for Infectious Disease"/>
            <person name="Wu L."/>
            <person name="Ma J."/>
        </authorList>
    </citation>
    <scope>NUCLEOTIDE SEQUENCE [LARGE SCALE GENOMIC DNA]</scope>
    <source>
        <strain evidence="4">CGMCC 4.7683</strain>
    </source>
</reference>
<dbReference type="Proteomes" id="UP000635387">
    <property type="component" value="Unassembled WGS sequence"/>
</dbReference>
<feature type="compositionally biased region" description="Low complexity" evidence="1">
    <location>
        <begin position="338"/>
        <end position="362"/>
    </location>
</feature>
<dbReference type="Pfam" id="PF03995">
    <property type="entry name" value="Inhibitor_I36"/>
    <property type="match status" value="1"/>
</dbReference>
<sequence>MRRYRLGAAVLAAVMACLAGGVPANAAQRDDHCVADTATGVIKCFGSVGESLAAASAGEVGASATVISVLYEHGNFGGASLAVTGSPCTDGTSQNLGFLGDWNDKISSFQTFQNCYITMYEHAEYQGGSQEWYANDSGNYGSNMNDLGSSVKYTRGPSRAELLKDCGRATKTCNAHVDQRGQDFYGSWGRVDTVYNCSANKITQVIGKRDTRSGKNTVSNEISVSAGFEFLVDWSVAYKRTWGQEWGWETSESVETRIEVNPGYWAGLDRSPVMRVASGSYDMWYDKRRWGHNQWYVWNFSGEGPAPGVVGQTRTVGKKMTSDEKKKVCGKSAGLVRSSSAAAAGTQAESAAVTPAAPPVRVAEGRLHS</sequence>
<evidence type="ECO:0000256" key="2">
    <source>
        <dbReference type="SAM" id="SignalP"/>
    </source>
</evidence>
<name>A0ABQ3M276_9PSEU</name>
<feature type="chain" id="PRO_5045118892" evidence="2">
    <location>
        <begin position="27"/>
        <end position="369"/>
    </location>
</feature>
<dbReference type="SUPFAM" id="SSF49695">
    <property type="entry name" value="gamma-Crystallin-like"/>
    <property type="match status" value="1"/>
</dbReference>